<dbReference type="AlphaFoldDB" id="D5V728"/>
<dbReference type="HOGENOM" id="CLU_073327_1_0_7"/>
<accession>D5V728</accession>
<evidence type="ECO:0000313" key="1">
    <source>
        <dbReference type="EMBL" id="ADG94448.1"/>
    </source>
</evidence>
<protein>
    <recommendedName>
        <fullName evidence="3">SnoaL-like domain-containing protein</fullName>
    </recommendedName>
</protein>
<dbReference type="eggNOG" id="COG4922">
    <property type="taxonomic scope" value="Bacteria"/>
</dbReference>
<evidence type="ECO:0000313" key="2">
    <source>
        <dbReference type="Proteomes" id="UP000000939"/>
    </source>
</evidence>
<dbReference type="RefSeq" id="WP_013136593.1">
    <property type="nucleotide sequence ID" value="NC_014166.1"/>
</dbReference>
<dbReference type="EMBL" id="CP001999">
    <property type="protein sequence ID" value="ADG94448.1"/>
    <property type="molecule type" value="Genomic_DNA"/>
</dbReference>
<dbReference type="Proteomes" id="UP000000939">
    <property type="component" value="Chromosome"/>
</dbReference>
<reference evidence="1 2" key="1">
    <citation type="journal article" date="2010" name="Stand. Genomic Sci.">
        <title>Complete genome sequence of Arcobacter nitrofigilis type strain (CI).</title>
        <authorList>
            <person name="Pati A."/>
            <person name="Gronow S."/>
            <person name="Lapidus A."/>
            <person name="Copeland A."/>
            <person name="Glavina Del Rio T."/>
            <person name="Nolan M."/>
            <person name="Lucas S."/>
            <person name="Tice H."/>
            <person name="Cheng J.F."/>
            <person name="Han C."/>
            <person name="Chertkov O."/>
            <person name="Bruce D."/>
            <person name="Tapia R."/>
            <person name="Goodwin L."/>
            <person name="Pitluck S."/>
            <person name="Liolios K."/>
            <person name="Ivanova N."/>
            <person name="Mavromatis K."/>
            <person name="Chen A."/>
            <person name="Palaniappan K."/>
            <person name="Land M."/>
            <person name="Hauser L."/>
            <person name="Chang Y.J."/>
            <person name="Jeffries C.D."/>
            <person name="Detter J.C."/>
            <person name="Rohde M."/>
            <person name="Goker M."/>
            <person name="Bristow J."/>
            <person name="Eisen J.A."/>
            <person name="Markowitz V."/>
            <person name="Hugenholtz P."/>
            <person name="Klenk H.P."/>
            <person name="Kyrpides N.C."/>
        </authorList>
    </citation>
    <scope>NUCLEOTIDE SEQUENCE [LARGE SCALE GENOMIC DNA]</scope>
    <source>
        <strain evidence="2">ATCC 33309 / DSM 7299 / CCUG 15893 / LMG 7604 / NCTC 12251 / CI</strain>
    </source>
</reference>
<dbReference type="KEGG" id="ant:Arnit_2800"/>
<evidence type="ECO:0008006" key="3">
    <source>
        <dbReference type="Google" id="ProtNLM"/>
    </source>
</evidence>
<dbReference type="InterPro" id="IPR032710">
    <property type="entry name" value="NTF2-like_dom_sf"/>
</dbReference>
<gene>
    <name evidence="1" type="ordered locus">Arnit_2800</name>
</gene>
<dbReference type="PROSITE" id="PS51257">
    <property type="entry name" value="PROKAR_LIPOPROTEIN"/>
    <property type="match status" value="1"/>
</dbReference>
<name>D5V728_ARCNC</name>
<proteinExistence type="predicted"/>
<dbReference type="Gene3D" id="3.10.450.50">
    <property type="match status" value="2"/>
</dbReference>
<dbReference type="OrthoDB" id="129343at2"/>
<sequence length="282" mass="31911" precursor="true">MKKSLGILIFVILAFIACVNTTNLQKQNKQITKKEKVVELLNSIETGDTIPVSYINQNKYIQHNLALKDGVKGFAEILSKLPKGNAKVEVKRAFEDGNYVFTHTKYNFFGEKVGFDVFRFENGKIVEHWDNLQPISKTTANGRSQIDGATKVEDIEKTIQNKLLIKNFVNDILMGKNPNKITNYISTKKYLQHNPDVKDGLSGLGEALSALSKAGMPMTYEKNHMILGEGNFVLAISEGIFMNKKASFYDLFRIENGKIVEHWDTIEEILPKSKWQNSNGKF</sequence>
<dbReference type="SUPFAM" id="SSF54427">
    <property type="entry name" value="NTF2-like"/>
    <property type="match status" value="2"/>
</dbReference>
<keyword evidence="2" id="KW-1185">Reference proteome</keyword>
<organism evidence="1 2">
    <name type="scientific">Arcobacter nitrofigilis (strain ATCC 33309 / DSM 7299 / CCUG 15893 / LMG 7604 / NCTC 12251 / CI)</name>
    <name type="common">Campylobacter nitrofigilis</name>
    <dbReference type="NCBI Taxonomy" id="572480"/>
    <lineage>
        <taxon>Bacteria</taxon>
        <taxon>Pseudomonadati</taxon>
        <taxon>Campylobacterota</taxon>
        <taxon>Epsilonproteobacteria</taxon>
        <taxon>Campylobacterales</taxon>
        <taxon>Arcobacteraceae</taxon>
        <taxon>Arcobacter</taxon>
    </lineage>
</organism>